<evidence type="ECO:0000313" key="15">
    <source>
        <dbReference type="RefSeq" id="XP_006020782.1"/>
    </source>
</evidence>
<reference evidence="15" key="1">
    <citation type="submission" date="2025-08" db="UniProtKB">
        <authorList>
            <consortium name="RefSeq"/>
        </authorList>
    </citation>
    <scope>IDENTIFICATION</scope>
</reference>
<dbReference type="GO" id="GO:0005737">
    <property type="term" value="C:cytoplasm"/>
    <property type="evidence" value="ECO:0007669"/>
    <property type="project" value="UniProtKB-SubCell"/>
</dbReference>
<sequence length="407" mass="46385">MALEARGMEQDVEDGEISDSDSDMPVAAAPPVPLPPKPQNDNNAARPFQSNISGCAPTIPYRTIKSVDSSEDSFSDSDDDSFWKRKRQKCFNLPPVKQEPFQFNQSQQKQTTAVGGRKINNIWGSVLQEQNQDAVATELGILGMEGSIDKSRQSETYNYLLAKKLMKQAQEEVESLDKELDEYMQDDKKWVAKEEENGKGHLKRKRPVKERVGERQEMDYKGRYEITEDDSEEKVADEIAYRLREPKKDLIVRVVKIIGTRKAIELLMETAEVEQNGGLFVVNGSRRRTPGGVYLNLLKNTPSIKEEQIKEIFYVENQKEYENKKAAKKRRVQVLGKKMKQAIKGLNLQEYDDASRETFASDTNEALASLDDLQEGHSEIKMEGHSEIKMDPEDTIEMDNAHDLEIF</sequence>
<evidence type="ECO:0000259" key="13">
    <source>
        <dbReference type="Pfam" id="PF10258"/>
    </source>
</evidence>
<gene>
    <name evidence="15" type="primary">PHAX</name>
</gene>
<evidence type="ECO:0000256" key="5">
    <source>
        <dbReference type="ARBA" id="ARBA00022448"/>
    </source>
</evidence>
<dbReference type="PANTHER" id="PTHR13135:SF0">
    <property type="entry name" value="PHOSPHORYLATED ADAPTER RNA EXPORT PROTEIN"/>
    <property type="match status" value="1"/>
</dbReference>
<accession>A0A1U7RMI0</accession>
<evidence type="ECO:0000256" key="8">
    <source>
        <dbReference type="ARBA" id="ARBA00022927"/>
    </source>
</evidence>
<feature type="region of interest" description="Disordered" evidence="12">
    <location>
        <begin position="195"/>
        <end position="214"/>
    </location>
</feature>
<dbReference type="GO" id="GO:0005634">
    <property type="term" value="C:nucleus"/>
    <property type="evidence" value="ECO:0007669"/>
    <property type="project" value="UniProtKB-SubCell"/>
</dbReference>
<dbReference type="CTD" id="51808"/>
<dbReference type="GO" id="GO:0015031">
    <property type="term" value="P:protein transport"/>
    <property type="evidence" value="ECO:0007669"/>
    <property type="project" value="UniProtKB-KW"/>
</dbReference>
<dbReference type="RefSeq" id="XP_006020782.1">
    <property type="nucleotide sequence ID" value="XM_006020720.3"/>
</dbReference>
<evidence type="ECO:0000256" key="2">
    <source>
        <dbReference type="ARBA" id="ARBA00004496"/>
    </source>
</evidence>
<dbReference type="FunFam" id="1.10.10.1440:FF:000001">
    <property type="entry name" value="phosphorylated adapter RNA export protein-like"/>
    <property type="match status" value="1"/>
</dbReference>
<evidence type="ECO:0000256" key="10">
    <source>
        <dbReference type="ARBA" id="ARBA00030834"/>
    </source>
</evidence>
<name>A0A1U7RMI0_ALLSI</name>
<evidence type="ECO:0000256" key="4">
    <source>
        <dbReference type="ARBA" id="ARBA00016856"/>
    </source>
</evidence>
<feature type="compositionally biased region" description="Polar residues" evidence="12">
    <location>
        <begin position="39"/>
        <end position="53"/>
    </location>
</feature>
<dbReference type="Proteomes" id="UP000189705">
    <property type="component" value="Unplaced"/>
</dbReference>
<dbReference type="GO" id="GO:0006408">
    <property type="term" value="P:snRNA export from nucleus"/>
    <property type="evidence" value="ECO:0007669"/>
    <property type="project" value="InterPro"/>
</dbReference>
<evidence type="ECO:0000256" key="7">
    <source>
        <dbReference type="ARBA" id="ARBA00022884"/>
    </source>
</evidence>
<dbReference type="InterPro" id="IPR038092">
    <property type="entry name" value="PHAX_RNA-binding_sf"/>
</dbReference>
<dbReference type="PANTHER" id="PTHR13135">
    <property type="entry name" value="CYTOSOLIC RESINIFERATOXIN BINDING PROTEIN RBP-26"/>
    <property type="match status" value="1"/>
</dbReference>
<keyword evidence="7" id="KW-0694">RNA-binding</keyword>
<dbReference type="GeneID" id="102387088"/>
<keyword evidence="8" id="KW-0653">Protein transport</keyword>
<dbReference type="GO" id="GO:0003723">
    <property type="term" value="F:RNA binding"/>
    <property type="evidence" value="ECO:0007669"/>
    <property type="project" value="UniProtKB-KW"/>
</dbReference>
<evidence type="ECO:0000256" key="12">
    <source>
        <dbReference type="SAM" id="MobiDB-lite"/>
    </source>
</evidence>
<organism evidence="14 15">
    <name type="scientific">Alligator sinensis</name>
    <name type="common">Chinese alligator</name>
    <dbReference type="NCBI Taxonomy" id="38654"/>
    <lineage>
        <taxon>Eukaryota</taxon>
        <taxon>Metazoa</taxon>
        <taxon>Chordata</taxon>
        <taxon>Craniata</taxon>
        <taxon>Vertebrata</taxon>
        <taxon>Euteleostomi</taxon>
        <taxon>Archelosauria</taxon>
        <taxon>Archosauria</taxon>
        <taxon>Crocodylia</taxon>
        <taxon>Alligatoridae</taxon>
        <taxon>Alligatorinae</taxon>
        <taxon>Alligator</taxon>
    </lineage>
</organism>
<proteinExistence type="inferred from homology"/>
<protein>
    <recommendedName>
        <fullName evidence="4">Phosphorylated adapter RNA export protein</fullName>
    </recommendedName>
    <alternativeName>
        <fullName evidence="10">RNA U small nuclear RNA export adapter protein</fullName>
    </alternativeName>
</protein>
<feature type="compositionally biased region" description="Pro residues" evidence="12">
    <location>
        <begin position="28"/>
        <end position="38"/>
    </location>
</feature>
<evidence type="ECO:0000256" key="11">
    <source>
        <dbReference type="SAM" id="Coils"/>
    </source>
</evidence>
<dbReference type="AlphaFoldDB" id="A0A1U7RMI0"/>
<comment type="similarity">
    <text evidence="3">Belongs to the PHAX family.</text>
</comment>
<feature type="region of interest" description="Disordered" evidence="12">
    <location>
        <begin position="1"/>
        <end position="57"/>
    </location>
</feature>
<feature type="compositionally biased region" description="Basic and acidic residues" evidence="12">
    <location>
        <begin position="383"/>
        <end position="392"/>
    </location>
</feature>
<feature type="domain" description="Phosphorylated adapter RNA export protein RNA-binding" evidence="13">
    <location>
        <begin position="235"/>
        <end position="318"/>
    </location>
</feature>
<evidence type="ECO:0000256" key="6">
    <source>
        <dbReference type="ARBA" id="ARBA00022490"/>
    </source>
</evidence>
<feature type="compositionally biased region" description="Acidic residues" evidence="12">
    <location>
        <begin position="10"/>
        <end position="22"/>
    </location>
</feature>
<keyword evidence="11" id="KW-0175">Coiled coil</keyword>
<keyword evidence="6" id="KW-0963">Cytoplasm</keyword>
<evidence type="ECO:0000256" key="9">
    <source>
        <dbReference type="ARBA" id="ARBA00023242"/>
    </source>
</evidence>
<evidence type="ECO:0000256" key="3">
    <source>
        <dbReference type="ARBA" id="ARBA00006094"/>
    </source>
</evidence>
<keyword evidence="5" id="KW-0813">Transport</keyword>
<keyword evidence="9" id="KW-0539">Nucleus</keyword>
<dbReference type="InterPro" id="IPR039047">
    <property type="entry name" value="PHAX"/>
</dbReference>
<evidence type="ECO:0000256" key="1">
    <source>
        <dbReference type="ARBA" id="ARBA00004123"/>
    </source>
</evidence>
<dbReference type="Gene3D" id="1.10.10.1440">
    <property type="entry name" value="PHAX RNA-binding domain"/>
    <property type="match status" value="1"/>
</dbReference>
<keyword evidence="14" id="KW-1185">Reference proteome</keyword>
<dbReference type="Pfam" id="PF10258">
    <property type="entry name" value="PHAX_RNA-bd"/>
    <property type="match status" value="1"/>
</dbReference>
<feature type="region of interest" description="Disordered" evidence="12">
    <location>
        <begin position="383"/>
        <end position="407"/>
    </location>
</feature>
<evidence type="ECO:0000313" key="14">
    <source>
        <dbReference type="Proteomes" id="UP000189705"/>
    </source>
</evidence>
<comment type="subcellular location">
    <subcellularLocation>
        <location evidence="2">Cytoplasm</location>
    </subcellularLocation>
    <subcellularLocation>
        <location evidence="1">Nucleus</location>
    </subcellularLocation>
</comment>
<dbReference type="InterPro" id="IPR019385">
    <property type="entry name" value="PHAX_RNA-binding_domain"/>
</dbReference>
<feature type="coiled-coil region" evidence="11">
    <location>
        <begin position="159"/>
        <end position="186"/>
    </location>
</feature>